<protein>
    <submittedName>
        <fullName evidence="8">Kinase-like protein</fullName>
    </submittedName>
</protein>
<dbReference type="SUPFAM" id="SSF56112">
    <property type="entry name" value="Protein kinase-like (PK-like)"/>
    <property type="match status" value="1"/>
</dbReference>
<dbReference type="PROSITE" id="PS50011">
    <property type="entry name" value="PROTEIN_KINASE_DOM"/>
    <property type="match status" value="1"/>
</dbReference>
<feature type="binding site" evidence="6">
    <location>
        <position position="72"/>
    </location>
    <ligand>
        <name>ATP</name>
        <dbReference type="ChEBI" id="CHEBI:30616"/>
    </ligand>
</feature>
<keyword evidence="5 6" id="KW-0067">ATP-binding</keyword>
<dbReference type="PROSITE" id="PS00107">
    <property type="entry name" value="PROTEIN_KINASE_ATP"/>
    <property type="match status" value="1"/>
</dbReference>
<evidence type="ECO:0000259" key="7">
    <source>
        <dbReference type="PROSITE" id="PS50011"/>
    </source>
</evidence>
<keyword evidence="1" id="KW-0723">Serine/threonine-protein kinase</keyword>
<evidence type="ECO:0000256" key="3">
    <source>
        <dbReference type="ARBA" id="ARBA00022741"/>
    </source>
</evidence>
<evidence type="ECO:0000256" key="6">
    <source>
        <dbReference type="PROSITE-ProRule" id="PRU10141"/>
    </source>
</evidence>
<keyword evidence="4 8" id="KW-0418">Kinase</keyword>
<evidence type="ECO:0000313" key="9">
    <source>
        <dbReference type="Proteomes" id="UP000313359"/>
    </source>
</evidence>
<dbReference type="AlphaFoldDB" id="A0A5C2RUW9"/>
<dbReference type="PANTHER" id="PTHR45646:SF11">
    <property type="entry name" value="SERINE_THREONINE-PROTEIN KINASE DOA"/>
    <property type="match status" value="1"/>
</dbReference>
<evidence type="ECO:0000256" key="5">
    <source>
        <dbReference type="ARBA" id="ARBA00022840"/>
    </source>
</evidence>
<dbReference type="EMBL" id="ML122295">
    <property type="protein sequence ID" value="RPD55508.1"/>
    <property type="molecule type" value="Genomic_DNA"/>
</dbReference>
<keyword evidence="3 6" id="KW-0547">Nucleotide-binding</keyword>
<organism evidence="8 9">
    <name type="scientific">Lentinus tigrinus ALCF2SS1-6</name>
    <dbReference type="NCBI Taxonomy" id="1328759"/>
    <lineage>
        <taxon>Eukaryota</taxon>
        <taxon>Fungi</taxon>
        <taxon>Dikarya</taxon>
        <taxon>Basidiomycota</taxon>
        <taxon>Agaricomycotina</taxon>
        <taxon>Agaricomycetes</taxon>
        <taxon>Polyporales</taxon>
        <taxon>Polyporaceae</taxon>
        <taxon>Lentinus</taxon>
    </lineage>
</organism>
<dbReference type="OrthoDB" id="5979581at2759"/>
<dbReference type="GO" id="GO:0005634">
    <property type="term" value="C:nucleus"/>
    <property type="evidence" value="ECO:0007669"/>
    <property type="project" value="TreeGrafter"/>
</dbReference>
<keyword evidence="2" id="KW-0808">Transferase</keyword>
<dbReference type="GO" id="GO:0043484">
    <property type="term" value="P:regulation of RNA splicing"/>
    <property type="evidence" value="ECO:0007669"/>
    <property type="project" value="TreeGrafter"/>
</dbReference>
<sequence length="382" mass="42746">MSTITINPHDLFHGEENLLQTPQEGTGYCPLQVGEIVGEDFQIVRKLGWGGSSSVWLAKDTSQDFECYAAVKVMTANSTWGILSDEPHEKCYEFEVFDKLTSPECEGHPSLQYCVEFWRSFYIRSVHGGHYCMALRPYCATLRQLQCSLHPRHFPLDIVKRVVRQALSGLALIHQLGFVHGVDVQSHNLMIDFDPDDYIKPLSERIGRYIRANPVETPYAVPSGGEYSVPPIVVKSQPLGNLGAEQRLNKLRVHVADYGSAISIDQTSCGKPLETPLPSRAPETVLGQPFSVPVDIWAVGCLLFQLDRAHSQSERNQAHLSQMMHYFGPFPSCTMSGDLQRNLALDDQDIGATAAFMHRCFVFDPSQRATASDLLTDNWFQS</sequence>
<evidence type="ECO:0000256" key="2">
    <source>
        <dbReference type="ARBA" id="ARBA00022679"/>
    </source>
</evidence>
<dbReference type="GO" id="GO:0005524">
    <property type="term" value="F:ATP binding"/>
    <property type="evidence" value="ECO:0007669"/>
    <property type="project" value="UniProtKB-UniRule"/>
</dbReference>
<dbReference type="GO" id="GO:0004674">
    <property type="term" value="F:protein serine/threonine kinase activity"/>
    <property type="evidence" value="ECO:0007669"/>
    <property type="project" value="UniProtKB-KW"/>
</dbReference>
<dbReference type="Proteomes" id="UP000313359">
    <property type="component" value="Unassembled WGS sequence"/>
</dbReference>
<keyword evidence="9" id="KW-1185">Reference proteome</keyword>
<evidence type="ECO:0000256" key="1">
    <source>
        <dbReference type="ARBA" id="ARBA00022527"/>
    </source>
</evidence>
<evidence type="ECO:0000256" key="4">
    <source>
        <dbReference type="ARBA" id="ARBA00022777"/>
    </source>
</evidence>
<proteinExistence type="predicted"/>
<dbReference type="InterPro" id="IPR000719">
    <property type="entry name" value="Prot_kinase_dom"/>
</dbReference>
<dbReference type="InterPro" id="IPR011009">
    <property type="entry name" value="Kinase-like_dom_sf"/>
</dbReference>
<name>A0A5C2RUW9_9APHY</name>
<feature type="domain" description="Protein kinase" evidence="7">
    <location>
        <begin position="41"/>
        <end position="380"/>
    </location>
</feature>
<evidence type="ECO:0000313" key="8">
    <source>
        <dbReference type="EMBL" id="RPD55508.1"/>
    </source>
</evidence>
<dbReference type="InterPro" id="IPR051175">
    <property type="entry name" value="CLK_kinases"/>
</dbReference>
<dbReference type="SMART" id="SM00220">
    <property type="entry name" value="S_TKc"/>
    <property type="match status" value="1"/>
</dbReference>
<accession>A0A5C2RUW9</accession>
<dbReference type="InterPro" id="IPR017441">
    <property type="entry name" value="Protein_kinase_ATP_BS"/>
</dbReference>
<reference evidence="8" key="1">
    <citation type="journal article" date="2018" name="Genome Biol. Evol.">
        <title>Genomics and development of Lentinus tigrinus, a white-rot wood-decaying mushroom with dimorphic fruiting bodies.</title>
        <authorList>
            <person name="Wu B."/>
            <person name="Xu Z."/>
            <person name="Knudson A."/>
            <person name="Carlson A."/>
            <person name="Chen N."/>
            <person name="Kovaka S."/>
            <person name="LaButti K."/>
            <person name="Lipzen A."/>
            <person name="Pennachio C."/>
            <person name="Riley R."/>
            <person name="Schakwitz W."/>
            <person name="Umezawa K."/>
            <person name="Ohm R.A."/>
            <person name="Grigoriev I.V."/>
            <person name="Nagy L.G."/>
            <person name="Gibbons J."/>
            <person name="Hibbett D."/>
        </authorList>
    </citation>
    <scope>NUCLEOTIDE SEQUENCE [LARGE SCALE GENOMIC DNA]</scope>
    <source>
        <strain evidence="8">ALCF2SS1-6</strain>
    </source>
</reference>
<gene>
    <name evidence="8" type="ORF">L227DRAFT_509936</name>
</gene>
<dbReference type="STRING" id="1328759.A0A5C2RUW9"/>
<dbReference type="Gene3D" id="3.30.200.20">
    <property type="entry name" value="Phosphorylase Kinase, domain 1"/>
    <property type="match status" value="1"/>
</dbReference>
<dbReference type="PANTHER" id="PTHR45646">
    <property type="entry name" value="SERINE/THREONINE-PROTEIN KINASE DOA-RELATED"/>
    <property type="match status" value="1"/>
</dbReference>
<dbReference type="Pfam" id="PF00069">
    <property type="entry name" value="Pkinase"/>
    <property type="match status" value="1"/>
</dbReference>
<dbReference type="Gene3D" id="1.10.510.10">
    <property type="entry name" value="Transferase(Phosphotransferase) domain 1"/>
    <property type="match status" value="1"/>
</dbReference>